<reference evidence="7" key="1">
    <citation type="submission" date="2016-03" db="EMBL/GenBank/DDBJ databases">
        <authorList>
            <person name="Guldener U."/>
        </authorList>
    </citation>
    <scope>NUCLEOTIDE SEQUENCE [LARGE SCALE GENOMIC DNA]</scope>
</reference>
<gene>
    <name evidence="6" type="ORF">RSE6_04474</name>
</gene>
<comment type="similarity">
    <text evidence="1 3">Belongs to the type-B carboxylesterase/lipase family.</text>
</comment>
<dbReference type="Proteomes" id="UP000177625">
    <property type="component" value="Unassembled WGS sequence"/>
</dbReference>
<keyword evidence="4" id="KW-0472">Membrane</keyword>
<dbReference type="EC" id="3.1.1.-" evidence="3"/>
<dbReference type="InterPro" id="IPR029058">
    <property type="entry name" value="AB_hydrolase_fold"/>
</dbReference>
<evidence type="ECO:0000259" key="5">
    <source>
        <dbReference type="Pfam" id="PF00135"/>
    </source>
</evidence>
<dbReference type="Pfam" id="PF00135">
    <property type="entry name" value="COesterase"/>
    <property type="match status" value="1"/>
</dbReference>
<evidence type="ECO:0000256" key="2">
    <source>
        <dbReference type="ARBA" id="ARBA00022801"/>
    </source>
</evidence>
<dbReference type="PANTHER" id="PTHR11559">
    <property type="entry name" value="CARBOXYLESTERASE"/>
    <property type="match status" value="1"/>
</dbReference>
<evidence type="ECO:0000256" key="4">
    <source>
        <dbReference type="SAM" id="Phobius"/>
    </source>
</evidence>
<keyword evidence="4" id="KW-1133">Transmembrane helix</keyword>
<dbReference type="InterPro" id="IPR019819">
    <property type="entry name" value="Carboxylesterase_B_CS"/>
</dbReference>
<dbReference type="Gene3D" id="3.40.50.1820">
    <property type="entry name" value="alpha/beta hydrolase"/>
    <property type="match status" value="1"/>
</dbReference>
<dbReference type="EMBL" id="FJVC01000166">
    <property type="protein sequence ID" value="CZT44321.1"/>
    <property type="molecule type" value="Genomic_DNA"/>
</dbReference>
<evidence type="ECO:0000313" key="7">
    <source>
        <dbReference type="Proteomes" id="UP000177625"/>
    </source>
</evidence>
<dbReference type="GO" id="GO:0016787">
    <property type="term" value="F:hydrolase activity"/>
    <property type="evidence" value="ECO:0007669"/>
    <property type="project" value="UniProtKB-KW"/>
</dbReference>
<keyword evidence="2 3" id="KW-0378">Hydrolase</keyword>
<feature type="domain" description="Carboxylesterase type B" evidence="5">
    <location>
        <begin position="85"/>
        <end position="602"/>
    </location>
</feature>
<organism evidence="6 7">
    <name type="scientific">Rhynchosporium secalis</name>
    <name type="common">Barley scald fungus</name>
    <dbReference type="NCBI Taxonomy" id="38038"/>
    <lineage>
        <taxon>Eukaryota</taxon>
        <taxon>Fungi</taxon>
        <taxon>Dikarya</taxon>
        <taxon>Ascomycota</taxon>
        <taxon>Pezizomycotina</taxon>
        <taxon>Leotiomycetes</taxon>
        <taxon>Helotiales</taxon>
        <taxon>Ploettnerulaceae</taxon>
        <taxon>Rhynchosporium</taxon>
    </lineage>
</organism>
<sequence>MKMWWPAHIDFTSVFSEDTSFFLSEFDPYSRYLTSSIHKSAMYSCSYVLSLVAAFSVAVLGFPAATSDRPQIDLGYEIHQGQFNSTGQYYNFSNIRYAAPPIGNLRFAPPAAPSTAEKVFNDGSNLKICPNAIPAWSATATKWLTQGIGSINITAGYTIPNITTAPPAMPGTPTENEDCLFLDVLVPKGVYDSDMREKGVPVVVWIHGGGYTIGWKTQYGSGVGLINASRRDKQEGIIYVALNYRLGLFGFLSGNTFKQQSGTPNAGLLDQRFALEWVQKNIAKFGGDPNRVTVLGESAGGGSIMHQITANGGTAKAPFQQAIIQSGAFLPVPGMERQENLYEKFRNITKVQTLDQARKLTTEELQFANAKIVGESNYGDFSFSEFNSSCRLAGFVKGSLTFVDPAVDGTFATDLPGKLLLEGKFDKSVRVLVGHNADEGLFFTSPFVFTDESFKKNVIDVSFPNADKNNVTSYILDTLYPNVLDGTYGYNNSIARATYILSEALFSCNAQYLSRAFGLNNDTDSSEDKDSDSSNDAYSYVFSVPPALHGEDVYYTFYEGPSLLVKNDTLALIMQSYFTNFIKGGDPNGEGLPNFRAYDEKTAKGEGVLMNLGQSSTVMIPDYLPRKRCGWWQQALYA</sequence>
<dbReference type="InterPro" id="IPR019826">
    <property type="entry name" value="Carboxylesterase_B_AS"/>
</dbReference>
<keyword evidence="7" id="KW-1185">Reference proteome</keyword>
<dbReference type="SUPFAM" id="SSF53474">
    <property type="entry name" value="alpha/beta-Hydrolases"/>
    <property type="match status" value="1"/>
</dbReference>
<dbReference type="AlphaFoldDB" id="A0A1E1M5F4"/>
<protein>
    <recommendedName>
        <fullName evidence="3">Carboxylic ester hydrolase</fullName>
        <ecNumber evidence="3">3.1.1.-</ecNumber>
    </recommendedName>
</protein>
<accession>A0A1E1M5F4</accession>
<dbReference type="PROSITE" id="PS00941">
    <property type="entry name" value="CARBOXYLESTERASE_B_2"/>
    <property type="match status" value="1"/>
</dbReference>
<keyword evidence="4" id="KW-0812">Transmembrane</keyword>
<feature type="transmembrane region" description="Helical" evidence="4">
    <location>
        <begin position="41"/>
        <end position="62"/>
    </location>
</feature>
<dbReference type="InterPro" id="IPR050309">
    <property type="entry name" value="Type-B_Carboxylest/Lipase"/>
</dbReference>
<evidence type="ECO:0000313" key="6">
    <source>
        <dbReference type="EMBL" id="CZT44321.1"/>
    </source>
</evidence>
<evidence type="ECO:0000256" key="1">
    <source>
        <dbReference type="ARBA" id="ARBA00005964"/>
    </source>
</evidence>
<dbReference type="PROSITE" id="PS00122">
    <property type="entry name" value="CARBOXYLESTERASE_B_1"/>
    <property type="match status" value="1"/>
</dbReference>
<evidence type="ECO:0000256" key="3">
    <source>
        <dbReference type="RuleBase" id="RU361235"/>
    </source>
</evidence>
<name>A0A1E1M5F4_RHYSE</name>
<dbReference type="InterPro" id="IPR002018">
    <property type="entry name" value="CarbesteraseB"/>
</dbReference>
<proteinExistence type="inferred from homology"/>